<comment type="caution">
    <text evidence="7">The sequence shown here is derived from an EMBL/GenBank/DDBJ whole genome shotgun (WGS) entry which is preliminary data.</text>
</comment>
<dbReference type="PROSITE" id="PS51433">
    <property type="entry name" value="PNT"/>
    <property type="match status" value="1"/>
</dbReference>
<dbReference type="EMBL" id="CAVLEF010000011">
    <property type="protein sequence ID" value="CAK1549294.1"/>
    <property type="molecule type" value="Genomic_DNA"/>
</dbReference>
<evidence type="ECO:0000259" key="5">
    <source>
        <dbReference type="PROSITE" id="PS50061"/>
    </source>
</evidence>
<name>A0AAV1JIJ7_9NEOP</name>
<dbReference type="PANTHER" id="PTHR11849">
    <property type="entry name" value="ETS"/>
    <property type="match status" value="1"/>
</dbReference>
<keyword evidence="3" id="KW-0539">Nucleus</keyword>
<dbReference type="SMART" id="SM00413">
    <property type="entry name" value="ETS"/>
    <property type="match status" value="1"/>
</dbReference>
<proteinExistence type="inferred from homology"/>
<evidence type="ECO:0000259" key="6">
    <source>
        <dbReference type="PROSITE" id="PS51433"/>
    </source>
</evidence>
<dbReference type="PROSITE" id="PS00346">
    <property type="entry name" value="ETS_DOMAIN_2"/>
    <property type="match status" value="1"/>
</dbReference>
<keyword evidence="8" id="KW-1185">Reference proteome</keyword>
<dbReference type="InterPro" id="IPR036390">
    <property type="entry name" value="WH_DNA-bd_sf"/>
</dbReference>
<dbReference type="GO" id="GO:0043565">
    <property type="term" value="F:sequence-specific DNA binding"/>
    <property type="evidence" value="ECO:0007669"/>
    <property type="project" value="InterPro"/>
</dbReference>
<accession>A0AAV1JIJ7</accession>
<dbReference type="Gene3D" id="1.10.150.50">
    <property type="entry name" value="Transcription Factor, Ets-1"/>
    <property type="match status" value="1"/>
</dbReference>
<dbReference type="SMART" id="SM00251">
    <property type="entry name" value="SAM_PNT"/>
    <property type="match status" value="1"/>
</dbReference>
<dbReference type="Pfam" id="PF02198">
    <property type="entry name" value="SAM_PNT"/>
    <property type="match status" value="1"/>
</dbReference>
<protein>
    <submittedName>
        <fullName evidence="7">Uncharacterized protein</fullName>
    </submittedName>
</protein>
<dbReference type="InterPro" id="IPR046328">
    <property type="entry name" value="ETS_fam"/>
</dbReference>
<evidence type="ECO:0000256" key="3">
    <source>
        <dbReference type="RuleBase" id="RU004019"/>
    </source>
</evidence>
<feature type="domain" description="PNT" evidence="6">
    <location>
        <begin position="6"/>
        <end position="93"/>
    </location>
</feature>
<dbReference type="SUPFAM" id="SSF46785">
    <property type="entry name" value="Winged helix' DNA-binding domain"/>
    <property type="match status" value="1"/>
</dbReference>
<dbReference type="Proteomes" id="UP001497472">
    <property type="component" value="Unassembled WGS sequence"/>
</dbReference>
<evidence type="ECO:0000313" key="8">
    <source>
        <dbReference type="Proteomes" id="UP001497472"/>
    </source>
</evidence>
<dbReference type="PROSITE" id="PS50061">
    <property type="entry name" value="ETS_DOMAIN_3"/>
    <property type="match status" value="1"/>
</dbReference>
<dbReference type="PRINTS" id="PR00454">
    <property type="entry name" value="ETSDOMAIN"/>
</dbReference>
<dbReference type="GO" id="GO:0000981">
    <property type="term" value="F:DNA-binding transcription factor activity, RNA polymerase II-specific"/>
    <property type="evidence" value="ECO:0007669"/>
    <property type="project" value="TreeGrafter"/>
</dbReference>
<dbReference type="InterPro" id="IPR036388">
    <property type="entry name" value="WH-like_DNA-bd_sf"/>
</dbReference>
<dbReference type="PANTHER" id="PTHR11849:SF304">
    <property type="entry name" value="DNA-BINDING PROTEIN D-ETS-3"/>
    <property type="match status" value="1"/>
</dbReference>
<comment type="subcellular location">
    <subcellularLocation>
        <location evidence="3">Nucleus</location>
    </subcellularLocation>
</comment>
<dbReference type="GO" id="GO:0005634">
    <property type="term" value="C:nucleus"/>
    <property type="evidence" value="ECO:0007669"/>
    <property type="project" value="UniProtKB-SubCell"/>
</dbReference>
<keyword evidence="2 3" id="KW-0238">DNA-binding</keyword>
<evidence type="ECO:0000256" key="2">
    <source>
        <dbReference type="ARBA" id="ARBA00023125"/>
    </source>
</evidence>
<dbReference type="InterPro" id="IPR003118">
    <property type="entry name" value="Pointed_dom"/>
</dbReference>
<dbReference type="Gene3D" id="1.10.10.10">
    <property type="entry name" value="Winged helix-like DNA-binding domain superfamily/Winged helix DNA-binding domain"/>
    <property type="match status" value="1"/>
</dbReference>
<organism evidence="7 8">
    <name type="scientific">Leptosia nina</name>
    <dbReference type="NCBI Taxonomy" id="320188"/>
    <lineage>
        <taxon>Eukaryota</taxon>
        <taxon>Metazoa</taxon>
        <taxon>Ecdysozoa</taxon>
        <taxon>Arthropoda</taxon>
        <taxon>Hexapoda</taxon>
        <taxon>Insecta</taxon>
        <taxon>Pterygota</taxon>
        <taxon>Neoptera</taxon>
        <taxon>Endopterygota</taxon>
        <taxon>Lepidoptera</taxon>
        <taxon>Glossata</taxon>
        <taxon>Ditrysia</taxon>
        <taxon>Papilionoidea</taxon>
        <taxon>Pieridae</taxon>
        <taxon>Pierinae</taxon>
        <taxon>Leptosia</taxon>
    </lineage>
</organism>
<dbReference type="InterPro" id="IPR000418">
    <property type="entry name" value="Ets_dom"/>
</dbReference>
<reference evidence="7 8" key="1">
    <citation type="submission" date="2023-11" db="EMBL/GenBank/DDBJ databases">
        <authorList>
            <person name="Okamura Y."/>
        </authorList>
    </citation>
    <scope>NUCLEOTIDE SEQUENCE [LARGE SCALE GENOMIC DNA]</scope>
</reference>
<evidence type="ECO:0000256" key="1">
    <source>
        <dbReference type="ARBA" id="ARBA00005562"/>
    </source>
</evidence>
<dbReference type="AlphaFoldDB" id="A0AAV1JIJ7"/>
<feature type="region of interest" description="Disordered" evidence="4">
    <location>
        <begin position="1"/>
        <end position="25"/>
    </location>
</feature>
<feature type="region of interest" description="Disordered" evidence="4">
    <location>
        <begin position="90"/>
        <end position="114"/>
    </location>
</feature>
<comment type="similarity">
    <text evidence="1 3">Belongs to the ETS family.</text>
</comment>
<dbReference type="Pfam" id="PF00178">
    <property type="entry name" value="Ets"/>
    <property type="match status" value="1"/>
</dbReference>
<dbReference type="GO" id="GO:0030154">
    <property type="term" value="P:cell differentiation"/>
    <property type="evidence" value="ECO:0007669"/>
    <property type="project" value="TreeGrafter"/>
</dbReference>
<feature type="domain" description="ETS" evidence="5">
    <location>
        <begin position="131"/>
        <end position="211"/>
    </location>
</feature>
<evidence type="ECO:0000313" key="7">
    <source>
        <dbReference type="EMBL" id="CAK1549294.1"/>
    </source>
</evidence>
<dbReference type="InterPro" id="IPR013761">
    <property type="entry name" value="SAM/pointed_sf"/>
</dbReference>
<evidence type="ECO:0000256" key="4">
    <source>
        <dbReference type="SAM" id="MobiDB-lite"/>
    </source>
</evidence>
<sequence length="239" mass="26907">MESHPLPPSDTESDSGDETVPADPETWTRRDVLRCVRWVARTFSLRAPRKHLLPASGPALLCLTEDNWLQVCEGSGEAARIFHAYMRHTHATAKGQPPPPPLPEHQASTSTPTTQTYPYTAISGRTSGGQVQLWQFLLEELAAGAPGICWEGPPNEGEFRLSDPEEVARRWGRRKQKPNMNYDKLSRALRYYYDKNIMGKVHGKRYAYKFCWAGLAAACQAQTDAPPYWPYLPQNTNPN</sequence>
<dbReference type="SUPFAM" id="SSF47769">
    <property type="entry name" value="SAM/Pointed domain"/>
    <property type="match status" value="1"/>
</dbReference>
<gene>
    <name evidence="7" type="ORF">LNINA_LOCUS8605</name>
</gene>